<evidence type="ECO:0000313" key="3">
    <source>
        <dbReference type="Proteomes" id="UP000033428"/>
    </source>
</evidence>
<dbReference type="CDD" id="cd00077">
    <property type="entry name" value="HDc"/>
    <property type="match status" value="1"/>
</dbReference>
<dbReference type="SUPFAM" id="SSF109604">
    <property type="entry name" value="HD-domain/PDEase-like"/>
    <property type="match status" value="1"/>
</dbReference>
<organism evidence="2 3">
    <name type="scientific">Candidatus Omnitrophus magneticus</name>
    <dbReference type="NCBI Taxonomy" id="1609969"/>
    <lineage>
        <taxon>Bacteria</taxon>
        <taxon>Pseudomonadati</taxon>
        <taxon>Candidatus Omnitrophota</taxon>
        <taxon>Candidatus Omnitrophus</taxon>
    </lineage>
</organism>
<keyword evidence="3" id="KW-1185">Reference proteome</keyword>
<dbReference type="EMBL" id="JYNY01000419">
    <property type="protein sequence ID" value="KJJ84015.1"/>
    <property type="molecule type" value="Genomic_DNA"/>
</dbReference>
<dbReference type="Proteomes" id="UP000033428">
    <property type="component" value="Unassembled WGS sequence"/>
</dbReference>
<dbReference type="InterPro" id="IPR003607">
    <property type="entry name" value="HD/PDEase_dom"/>
</dbReference>
<dbReference type="Gene3D" id="1.10.3210.10">
    <property type="entry name" value="Hypothetical protein af1432"/>
    <property type="match status" value="1"/>
</dbReference>
<dbReference type="InterPro" id="IPR006674">
    <property type="entry name" value="HD_domain"/>
</dbReference>
<evidence type="ECO:0000259" key="1">
    <source>
        <dbReference type="Pfam" id="PF01966"/>
    </source>
</evidence>
<reference evidence="2 3" key="1">
    <citation type="submission" date="2015-02" db="EMBL/GenBank/DDBJ databases">
        <title>Single-cell genomics of uncultivated deep-branching MTB reveals a conserved set of magnetosome genes.</title>
        <authorList>
            <person name="Kolinko S."/>
            <person name="Richter M."/>
            <person name="Glockner F.O."/>
            <person name="Brachmann A."/>
            <person name="Schuler D."/>
        </authorList>
    </citation>
    <scope>NUCLEOTIDE SEQUENCE [LARGE SCALE GENOMIC DNA]</scope>
    <source>
        <strain evidence="2">SKK-01</strain>
    </source>
</reference>
<dbReference type="AlphaFoldDB" id="A0A0F0CRF3"/>
<evidence type="ECO:0000313" key="2">
    <source>
        <dbReference type="EMBL" id="KJJ84015.1"/>
    </source>
</evidence>
<gene>
    <name evidence="2" type="ORF">OMAG_002129</name>
</gene>
<feature type="domain" description="HD" evidence="1">
    <location>
        <begin position="268"/>
        <end position="388"/>
    </location>
</feature>
<protein>
    <submittedName>
        <fullName evidence="2">Secreted protein</fullName>
    </submittedName>
</protein>
<proteinExistence type="predicted"/>
<name>A0A0F0CRF3_9BACT</name>
<accession>A0A0F0CRF3</accession>
<comment type="caution">
    <text evidence="2">The sequence shown here is derived from an EMBL/GenBank/DDBJ whole genome shotgun (WGS) entry which is preliminary data.</text>
</comment>
<sequence length="933" mass="108003">MKKYAKNSQIKILSICLTIFLSANELLIADILPRAELTNLQPQTLITDGTAESIFISTTKYLWTCLEKIKETPENLNVPRIEQIVSSIFNTLKQSPNIPENIKKSYANFDIIPSQTDVIIKFNDFLVRYFNPTIPGSKKLNQPFDSIYTELLESQKGLYLSMQLFKQKNTLTQKINAPASVDTIKIPENTVKQAQTLSEKIKLYLSKKIYNSFIKWLKKSLTVHYDVKNIEKHLKKYGWKIPAESRSSTLKLWEKIYRLYPPSLYGTAQHALRGALFGITIYSSLTCDLKEKNFEELNNLITASLAHDLGKGFGEIRELTLKEGIFNQQEREKMKLHVEKSLEILEKSNIKINKKIEQAILTHHPFYKGNIPKEIIDQILYIVDQIDARQDVGRSYRKMRLRSWNPYRIQEAFEEAIEKKWISQMVYNTITNLVNSKNPEYMRLVLSTYYPCHRFILKNILRYRQVLKLSEYLPTLHKFYKYLPDILKKLKPAPTPNRTRGIETKTTKNFEDAISKNLKILHVDNLPLHQVDTIIEINNGKPPKGKKWNASFFSMIDESNDLHIALWNDENNSINAYMAFVTENKKADIKFLGIRKNKKNSKEYTAIAKNLFTYLNALNITTVNILVAFGDSEMQEWSEEIIKSGISKKFNKKFKAPETWIYTFTIDKKQVTPPSCSINPDIKRLDEVIHDANLNQKNDQPDLKSSQPKILWTADNIKNNISIAIPSLIETMITLSNKAINTDKSIKYELFIDEDIASGMGETIIKEIKKYLSALSNVKKNNTELSLFLKNLEIIQGRIEQFDSHKTNIPLENIIVITNNSRAGKIKNPEKFGLLTAVDAIEFKNRNYYFPLVEIILFAIANYLAYDKKALYEYYNNIPYVFAPENTNQTDFLNYLKQANNKLIIKLIPPAEEFKTEIFVDIINPIKDVLRKA</sequence>
<dbReference type="Pfam" id="PF01966">
    <property type="entry name" value="HD"/>
    <property type="match status" value="1"/>
</dbReference>